<comment type="caution">
    <text evidence="2">The sequence shown here is derived from an EMBL/GenBank/DDBJ whole genome shotgun (WGS) entry which is preliminary data.</text>
</comment>
<accession>A0A5S3PLK3</accession>
<keyword evidence="3" id="KW-1185">Reference proteome</keyword>
<feature type="transmembrane region" description="Helical" evidence="1">
    <location>
        <begin position="51"/>
        <end position="70"/>
    </location>
</feature>
<evidence type="ECO:0000313" key="3">
    <source>
        <dbReference type="Proteomes" id="UP000309550"/>
    </source>
</evidence>
<evidence type="ECO:0000313" key="2">
    <source>
        <dbReference type="EMBL" id="TMM55257.1"/>
    </source>
</evidence>
<sequence>MVETHLQFDRRLRTLGRKHRAMSRGYSTRIRGDGLIVVEPRRLRFHFPARTVIMLFVGFFMFKGFMLASMGPVTYNHRLATLEKGTVVEQGGAWIMQIDAITKGMAEFIGPILR</sequence>
<organism evidence="2 3">
    <name type="scientific">Sulfitobacter sabulilitoris</name>
    <dbReference type="NCBI Taxonomy" id="2562655"/>
    <lineage>
        <taxon>Bacteria</taxon>
        <taxon>Pseudomonadati</taxon>
        <taxon>Pseudomonadota</taxon>
        <taxon>Alphaproteobacteria</taxon>
        <taxon>Rhodobacterales</taxon>
        <taxon>Roseobacteraceae</taxon>
        <taxon>Sulfitobacter</taxon>
    </lineage>
</organism>
<protein>
    <submittedName>
        <fullName evidence="2">Uncharacterized protein</fullName>
    </submittedName>
</protein>
<keyword evidence="1" id="KW-1133">Transmembrane helix</keyword>
<dbReference type="OrthoDB" id="7866534at2"/>
<dbReference type="RefSeq" id="WP_138661426.1">
    <property type="nucleotide sequence ID" value="NZ_VANS01000001.1"/>
</dbReference>
<name>A0A5S3PLK3_9RHOB</name>
<keyword evidence="1" id="KW-0472">Membrane</keyword>
<dbReference type="EMBL" id="VANS01000001">
    <property type="protein sequence ID" value="TMM55257.1"/>
    <property type="molecule type" value="Genomic_DNA"/>
</dbReference>
<keyword evidence="1" id="KW-0812">Transmembrane</keyword>
<reference evidence="2 3" key="1">
    <citation type="submission" date="2019-05" db="EMBL/GenBank/DDBJ databases">
        <title>Sulfitobacter sabulilitoris sp. nov., isolated from a marine sand.</title>
        <authorList>
            <person name="Yoon J.-H."/>
        </authorList>
    </citation>
    <scope>NUCLEOTIDE SEQUENCE [LARGE SCALE GENOMIC DNA]</scope>
    <source>
        <strain evidence="2 3">HSMS-29</strain>
    </source>
</reference>
<gene>
    <name evidence="2" type="ORF">FDT80_06770</name>
</gene>
<dbReference type="AlphaFoldDB" id="A0A5S3PLK3"/>
<dbReference type="Proteomes" id="UP000309550">
    <property type="component" value="Unassembled WGS sequence"/>
</dbReference>
<proteinExistence type="predicted"/>
<evidence type="ECO:0000256" key="1">
    <source>
        <dbReference type="SAM" id="Phobius"/>
    </source>
</evidence>